<feature type="binding site" evidence="5">
    <location>
        <position position="464"/>
    </location>
    <ligand>
        <name>Zn(2+)</name>
        <dbReference type="ChEBI" id="CHEBI:29105"/>
        <label>1</label>
    </ligand>
</feature>
<feature type="binding site" evidence="5">
    <location>
        <position position="188"/>
    </location>
    <ligand>
        <name>Zn(2+)</name>
        <dbReference type="ChEBI" id="CHEBI:29105"/>
        <label>1</label>
    </ligand>
</feature>
<keyword evidence="5" id="KW-0862">Zinc</keyword>
<feature type="binding site" evidence="5">
    <location>
        <position position="318"/>
    </location>
    <ligand>
        <name>Zn(2+)</name>
        <dbReference type="ChEBI" id="CHEBI:29105"/>
        <label>2</label>
    </ligand>
</feature>
<keyword evidence="5" id="KW-0479">Metal-binding</keyword>
<keyword evidence="10" id="KW-1185">Reference proteome</keyword>
<dbReference type="InterPro" id="IPR011160">
    <property type="entry name" value="Sphingomy_PDE"/>
</dbReference>
<feature type="disulfide bond" evidence="6">
    <location>
        <begin position="212"/>
        <end position="251"/>
    </location>
</feature>
<dbReference type="GO" id="GO:0016798">
    <property type="term" value="F:hydrolase activity, acting on glycosyl bonds"/>
    <property type="evidence" value="ECO:0007669"/>
    <property type="project" value="UniProtKB-KW"/>
</dbReference>
<dbReference type="InterPro" id="IPR041805">
    <property type="entry name" value="ASMase/PPN1_MPP"/>
</dbReference>
<evidence type="ECO:0000256" key="4">
    <source>
        <dbReference type="PIRNR" id="PIRNR000948"/>
    </source>
</evidence>
<keyword evidence="7" id="KW-0732">Signal</keyword>
<dbReference type="PANTHER" id="PTHR10340:SF34">
    <property type="entry name" value="SPHINGOMYELIN PHOSPHODIESTERASE"/>
    <property type="match status" value="1"/>
</dbReference>
<keyword evidence="2 6" id="KW-1015">Disulfide bond</keyword>
<dbReference type="HOGENOM" id="CLU_014743_1_0_1"/>
<evidence type="ECO:0000256" key="6">
    <source>
        <dbReference type="PIRSR" id="PIRSR000948-2"/>
    </source>
</evidence>
<evidence type="ECO:0000313" key="10">
    <source>
        <dbReference type="Proteomes" id="UP000002499"/>
    </source>
</evidence>
<dbReference type="SUPFAM" id="SSF56300">
    <property type="entry name" value="Metallo-dependent phosphatases"/>
    <property type="match status" value="1"/>
</dbReference>
<dbReference type="InterPro" id="IPR029052">
    <property type="entry name" value="Metallo-depent_PP-like"/>
</dbReference>
<organism evidence="10">
    <name type="scientific">Metarhizium acridum (strain CQMa 102)</name>
    <dbReference type="NCBI Taxonomy" id="655827"/>
    <lineage>
        <taxon>Eukaryota</taxon>
        <taxon>Fungi</taxon>
        <taxon>Dikarya</taxon>
        <taxon>Ascomycota</taxon>
        <taxon>Pezizomycotina</taxon>
        <taxon>Sordariomycetes</taxon>
        <taxon>Hypocreomycetidae</taxon>
        <taxon>Hypocreales</taxon>
        <taxon>Clavicipitaceae</taxon>
        <taxon>Metarhizium</taxon>
    </lineage>
</organism>
<dbReference type="InterPro" id="IPR008139">
    <property type="entry name" value="SaposinB_dom"/>
</dbReference>
<dbReference type="Gene3D" id="3.60.21.10">
    <property type="match status" value="1"/>
</dbReference>
<dbReference type="PROSITE" id="PS50015">
    <property type="entry name" value="SAP_B"/>
    <property type="match status" value="1"/>
</dbReference>
<dbReference type="GO" id="GO:0046872">
    <property type="term" value="F:metal ion binding"/>
    <property type="evidence" value="ECO:0007669"/>
    <property type="project" value="UniProtKB-KW"/>
</dbReference>
<dbReference type="Proteomes" id="UP000002499">
    <property type="component" value="Unassembled WGS sequence"/>
</dbReference>
<dbReference type="GeneID" id="19250173"/>
<keyword evidence="3" id="KW-0325">Glycoprotein</keyword>
<gene>
    <name evidence="9" type="ORF">MAC_05862</name>
</gene>
<dbReference type="InParanoid" id="E9E7L4"/>
<dbReference type="STRING" id="655827.E9E7L4"/>
<feature type="chain" id="PRO_5003238603" description="Sphingomyelin phosphodiesterase" evidence="7">
    <location>
        <begin position="19"/>
        <end position="642"/>
    </location>
</feature>
<feature type="binding site" evidence="5">
    <location>
        <position position="186"/>
    </location>
    <ligand>
        <name>Zn(2+)</name>
        <dbReference type="ChEBI" id="CHEBI:29105"/>
        <label>1</label>
    </ligand>
</feature>
<dbReference type="OMA" id="ETSIYGM"/>
<dbReference type="eggNOG" id="KOG3770">
    <property type="taxonomic scope" value="Eukaryota"/>
</dbReference>
<dbReference type="PIRSF" id="PIRSF000948">
    <property type="entry name" value="Sphingomy_PDE"/>
    <property type="match status" value="1"/>
</dbReference>
<dbReference type="CDD" id="cd00842">
    <property type="entry name" value="MPP_ASMase"/>
    <property type="match status" value="1"/>
</dbReference>
<keyword evidence="4" id="KW-0326">Glycosidase</keyword>
<name>E9E7L4_METAQ</name>
<comment type="cofactor">
    <cofactor evidence="5">
        <name>Zn(2+)</name>
        <dbReference type="ChEBI" id="CHEBI:29105"/>
    </cofactor>
    <text evidence="5">Binds 2 Zn(2+) ions per subunit.</text>
</comment>
<evidence type="ECO:0000256" key="5">
    <source>
        <dbReference type="PIRSR" id="PIRSR000948-1"/>
    </source>
</evidence>
<feature type="signal peptide" evidence="7">
    <location>
        <begin position="1"/>
        <end position="18"/>
    </location>
</feature>
<proteinExistence type="inferred from homology"/>
<comment type="similarity">
    <text evidence="4">Belongs to the acid sphingomyelinase family.</text>
</comment>
<protein>
    <recommendedName>
        <fullName evidence="4">Sphingomyelin phosphodiesterase</fullName>
    </recommendedName>
</protein>
<feature type="binding site" evidence="5">
    <location>
        <position position="428"/>
    </location>
    <ligand>
        <name>Zn(2+)</name>
        <dbReference type="ChEBI" id="CHEBI:29105"/>
        <label>2</label>
    </ligand>
</feature>
<reference evidence="9 10" key="1">
    <citation type="journal article" date="2011" name="PLoS Genet.">
        <title>Genome sequencing and comparative transcriptomics of the model entomopathogenic fungi Metarhizium anisopliae and M. acridum.</title>
        <authorList>
            <person name="Gao Q."/>
            <person name="Jin K."/>
            <person name="Ying S.H."/>
            <person name="Zhang Y."/>
            <person name="Xiao G."/>
            <person name="Shang Y."/>
            <person name="Duan Z."/>
            <person name="Hu X."/>
            <person name="Xie X.Q."/>
            <person name="Zhou G."/>
            <person name="Peng G."/>
            <person name="Luo Z."/>
            <person name="Huang W."/>
            <person name="Wang B."/>
            <person name="Fang W."/>
            <person name="Wang S."/>
            <person name="Zhong Y."/>
            <person name="Ma L.J."/>
            <person name="St Leger R.J."/>
            <person name="Zhao G.P."/>
            <person name="Pei Y."/>
            <person name="Feng M.G."/>
            <person name="Xia Y."/>
            <person name="Wang C."/>
        </authorList>
    </citation>
    <scope>NUCLEOTIDE SEQUENCE [LARGE SCALE GENOMIC DNA]</scope>
    <source>
        <strain evidence="9 10">CQMa 102</strain>
    </source>
</reference>
<evidence type="ECO:0000259" key="8">
    <source>
        <dbReference type="PROSITE" id="PS50015"/>
    </source>
</evidence>
<dbReference type="GO" id="GO:0016020">
    <property type="term" value="C:membrane"/>
    <property type="evidence" value="ECO:0007669"/>
    <property type="project" value="GOC"/>
</dbReference>
<evidence type="ECO:0000256" key="7">
    <source>
        <dbReference type="SAM" id="SignalP"/>
    </source>
</evidence>
<feature type="domain" description="Saposin B-type" evidence="8">
    <location>
        <begin position="62"/>
        <end position="152"/>
    </location>
</feature>
<evidence type="ECO:0000256" key="2">
    <source>
        <dbReference type="ARBA" id="ARBA00023157"/>
    </source>
</evidence>
<dbReference type="OrthoDB" id="282973at2759"/>
<dbReference type="PANTHER" id="PTHR10340">
    <property type="entry name" value="SPHINGOMYELIN PHOSPHODIESTERASE"/>
    <property type="match status" value="1"/>
</dbReference>
<dbReference type="EMBL" id="GL698516">
    <property type="protein sequence ID" value="EFY88124.1"/>
    <property type="molecule type" value="Genomic_DNA"/>
</dbReference>
<feature type="disulfide bond" evidence="6">
    <location>
        <begin position="94"/>
        <end position="110"/>
    </location>
</feature>
<dbReference type="AlphaFoldDB" id="E9E7L4"/>
<evidence type="ECO:0000256" key="1">
    <source>
        <dbReference type="ARBA" id="ARBA00022801"/>
    </source>
</evidence>
<feature type="disulfide bond" evidence="6">
    <location>
        <begin position="205"/>
        <end position="211"/>
    </location>
</feature>
<evidence type="ECO:0000313" key="9">
    <source>
        <dbReference type="EMBL" id="EFY88124.1"/>
    </source>
</evidence>
<sequence length="642" mass="73157">MRLLLVLSISVLLGFVSAGTGPKKDPNEKFNDRKKAEAEFEENRKVFTWAVREMTKTKSWAVGLKCHECLRFLKYMQGFAATNDEFIQKGKDMCSMIHRAHVNVKVEDLCVETVEHYGPVMAQVLRNMNPVGESEGAQLFCNVWAGTCPAVTVRYHVPINYTRNEQLLPRPKPSGKRPFKFVHFTDLHLDPYYAAGTGSQTDKNCPHPLICCRAFSEKERDIIFRLRKKPQLDKGDPQIDIAGPWGHHGSCDTPNRLQQSMYRAMRKFAGDTDFAIFTGGILSRQVWNSTAQLNIEQIEKAYSNMSELFDYVYPAVGNDESSPANLFEAEPVNSRVSQQWLYDTLASLWSRWIGREDAHRVKDGGYYSTKVPHRNLRIISLNTNLYSYKNIWVYQDPINHDPAGQLAWLVSELEAAARAKEHVYIIGHMAMGDADILQHYSRSLNQIMNKYASTIAAMFFGHTHLNQFQLHYRGSDDPQSPHWWRNGERLLAEDAIVTSYIAPSITPVLGAPAFNVFYVDPETFGVLDVVTYSSNMIDPYWEYDKGPIWARAFSAKMVYGIPQKIPEGGELTPAFWHKISERFDWDRTFYRYYFGRQTSWNEMPTGESQRAKDQCFIRGGIARNCLGIPGRGGLGGLFGITG</sequence>
<keyword evidence="1 4" id="KW-0378">Hydrolase</keyword>
<feature type="binding site" evidence="5">
    <location>
        <position position="462"/>
    </location>
    <ligand>
        <name>Zn(2+)</name>
        <dbReference type="ChEBI" id="CHEBI:29105"/>
        <label>2</label>
    </ligand>
</feature>
<dbReference type="KEGG" id="maw:19250173"/>
<evidence type="ECO:0000256" key="3">
    <source>
        <dbReference type="ARBA" id="ARBA00023180"/>
    </source>
</evidence>
<dbReference type="GO" id="GO:0006685">
    <property type="term" value="P:sphingomyelin catabolic process"/>
    <property type="evidence" value="ECO:0007669"/>
    <property type="project" value="UniProtKB-UniRule"/>
</dbReference>
<dbReference type="GO" id="GO:0004767">
    <property type="term" value="F:sphingomyelin phosphodiesterase activity"/>
    <property type="evidence" value="ECO:0007669"/>
    <property type="project" value="UniProtKB-UniRule"/>
</dbReference>
<comment type="function">
    <text evidence="4">Converts sphingomyelin to ceramide.</text>
</comment>
<feature type="disulfide bond" evidence="6">
    <location>
        <begin position="66"/>
        <end position="148"/>
    </location>
</feature>
<accession>E9E7L4</accession>